<dbReference type="InterPro" id="IPR051159">
    <property type="entry name" value="Hexapeptide_acetyltransf"/>
</dbReference>
<organism evidence="3 4">
    <name type="scientific">Roseimaritima ulvae</name>
    <dbReference type="NCBI Taxonomy" id="980254"/>
    <lineage>
        <taxon>Bacteria</taxon>
        <taxon>Pseudomonadati</taxon>
        <taxon>Planctomycetota</taxon>
        <taxon>Planctomycetia</taxon>
        <taxon>Pirellulales</taxon>
        <taxon>Pirellulaceae</taxon>
        <taxon>Roseimaritima</taxon>
    </lineage>
</organism>
<gene>
    <name evidence="3" type="primary">lacA</name>
    <name evidence="3" type="ORF">UC8_06090</name>
</gene>
<dbReference type="EC" id="2.3.1.18" evidence="3"/>
<dbReference type="GO" id="GO:0005829">
    <property type="term" value="C:cytosol"/>
    <property type="evidence" value="ECO:0007669"/>
    <property type="project" value="TreeGrafter"/>
</dbReference>
<protein>
    <submittedName>
        <fullName evidence="3">Galactoside O-acetyltransferase</fullName>
        <ecNumber evidence="3">2.3.1.18</ecNumber>
    </submittedName>
</protein>
<dbReference type="Proteomes" id="UP000325286">
    <property type="component" value="Chromosome"/>
</dbReference>
<dbReference type="InterPro" id="IPR001451">
    <property type="entry name" value="Hexapep"/>
</dbReference>
<dbReference type="OrthoDB" id="285017at2"/>
<sequence length="182" mass="19606">MNGNLLGSQIANRILFDYSCMEHEELLQLSARLPRKLVRWLAIHHPDNRTRVTLFRQTGVEIGEGTVINEGVLLFDEYKSLVCFGARVAVATGVVFIASSNPNNSQLASNPFVQKQHIVEAPISVQDDAWIGVNAVIMPGTTIGPRAIVGAGAVVTHDVPADTTVAGVPAQMVRNHAVTTES</sequence>
<name>A0A5B9QXG2_9BACT</name>
<dbReference type="InterPro" id="IPR011004">
    <property type="entry name" value="Trimer_LpxA-like_sf"/>
</dbReference>
<evidence type="ECO:0000256" key="1">
    <source>
        <dbReference type="ARBA" id="ARBA00007274"/>
    </source>
</evidence>
<dbReference type="Pfam" id="PF00132">
    <property type="entry name" value="Hexapep"/>
    <property type="match status" value="1"/>
</dbReference>
<dbReference type="EMBL" id="CP042914">
    <property type="protein sequence ID" value="QEG38651.1"/>
    <property type="molecule type" value="Genomic_DNA"/>
</dbReference>
<dbReference type="CDD" id="cd04647">
    <property type="entry name" value="LbH_MAT_like"/>
    <property type="match status" value="1"/>
</dbReference>
<accession>A0A5B9QXG2</accession>
<dbReference type="AlphaFoldDB" id="A0A5B9QXG2"/>
<evidence type="ECO:0000256" key="2">
    <source>
        <dbReference type="ARBA" id="ARBA00022679"/>
    </source>
</evidence>
<comment type="similarity">
    <text evidence="1">Belongs to the transferase hexapeptide repeat family.</text>
</comment>
<dbReference type="KEGG" id="rul:UC8_06090"/>
<keyword evidence="4" id="KW-1185">Reference proteome</keyword>
<evidence type="ECO:0000313" key="3">
    <source>
        <dbReference type="EMBL" id="QEG38651.1"/>
    </source>
</evidence>
<keyword evidence="3" id="KW-0012">Acyltransferase</keyword>
<evidence type="ECO:0000313" key="4">
    <source>
        <dbReference type="Proteomes" id="UP000325286"/>
    </source>
</evidence>
<proteinExistence type="inferred from homology"/>
<dbReference type="PANTHER" id="PTHR23416:SF23">
    <property type="entry name" value="ACETYLTRANSFERASE C18B11.09C-RELATED"/>
    <property type="match status" value="1"/>
</dbReference>
<dbReference type="Gene3D" id="2.160.10.10">
    <property type="entry name" value="Hexapeptide repeat proteins"/>
    <property type="match status" value="1"/>
</dbReference>
<reference evidence="3 4" key="1">
    <citation type="submission" date="2019-08" db="EMBL/GenBank/DDBJ databases">
        <title>Deep-cultivation of Planctomycetes and their phenomic and genomic characterization uncovers novel biology.</title>
        <authorList>
            <person name="Wiegand S."/>
            <person name="Jogler M."/>
            <person name="Boedeker C."/>
            <person name="Pinto D."/>
            <person name="Vollmers J."/>
            <person name="Rivas-Marin E."/>
            <person name="Kohn T."/>
            <person name="Peeters S.H."/>
            <person name="Heuer A."/>
            <person name="Rast P."/>
            <person name="Oberbeckmann S."/>
            <person name="Bunk B."/>
            <person name="Jeske O."/>
            <person name="Meyerdierks A."/>
            <person name="Storesund J.E."/>
            <person name="Kallscheuer N."/>
            <person name="Luecker S."/>
            <person name="Lage O.M."/>
            <person name="Pohl T."/>
            <person name="Merkel B.J."/>
            <person name="Hornburger P."/>
            <person name="Mueller R.-W."/>
            <person name="Bruemmer F."/>
            <person name="Labrenz M."/>
            <person name="Spormann A.M."/>
            <person name="Op den Camp H."/>
            <person name="Overmann J."/>
            <person name="Amann R."/>
            <person name="Jetten M.S.M."/>
            <person name="Mascher T."/>
            <person name="Medema M.H."/>
            <person name="Devos D.P."/>
            <person name="Kaster A.-K."/>
            <person name="Ovreas L."/>
            <person name="Rohde M."/>
            <person name="Galperin M.Y."/>
            <person name="Jogler C."/>
        </authorList>
    </citation>
    <scope>NUCLEOTIDE SEQUENCE [LARGE SCALE GENOMIC DNA]</scope>
    <source>
        <strain evidence="3 4">UC8</strain>
    </source>
</reference>
<dbReference type="SUPFAM" id="SSF51161">
    <property type="entry name" value="Trimeric LpxA-like enzymes"/>
    <property type="match status" value="1"/>
</dbReference>
<dbReference type="GO" id="GO:0008870">
    <property type="term" value="F:galactoside O-acetyltransferase activity"/>
    <property type="evidence" value="ECO:0007669"/>
    <property type="project" value="UniProtKB-EC"/>
</dbReference>
<dbReference type="PANTHER" id="PTHR23416">
    <property type="entry name" value="SIALIC ACID SYNTHASE-RELATED"/>
    <property type="match status" value="1"/>
</dbReference>
<dbReference type="RefSeq" id="WP_084428297.1">
    <property type="nucleotide sequence ID" value="NZ_CP042914.1"/>
</dbReference>
<keyword evidence="2 3" id="KW-0808">Transferase</keyword>